<feature type="domain" description="ThiD2" evidence="1">
    <location>
        <begin position="7"/>
        <end position="127"/>
    </location>
</feature>
<reference evidence="3" key="1">
    <citation type="submission" date="2017-09" db="EMBL/GenBank/DDBJ databases">
        <title>Depth-based differentiation of microbial function through sediment-hosted aquifers and enrichment of novel symbionts in the deep terrestrial subsurface.</title>
        <authorList>
            <person name="Probst A.J."/>
            <person name="Ladd B."/>
            <person name="Jarett J.K."/>
            <person name="Geller-Mcgrath D.E."/>
            <person name="Sieber C.M.K."/>
            <person name="Emerson J.B."/>
            <person name="Anantharaman K."/>
            <person name="Thomas B.C."/>
            <person name="Malmstrom R."/>
            <person name="Stieglmeier M."/>
            <person name="Klingl A."/>
            <person name="Woyke T."/>
            <person name="Ryan C.M."/>
            <person name="Banfield J.F."/>
        </authorList>
    </citation>
    <scope>NUCLEOTIDE SEQUENCE [LARGE SCALE GENOMIC DNA]</scope>
</reference>
<name>A0A2M6P1T3_9BACT</name>
<gene>
    <name evidence="2" type="ORF">COU30_01065</name>
</gene>
<dbReference type="AlphaFoldDB" id="A0A2M6P1T3"/>
<dbReference type="Pfam" id="PF17792">
    <property type="entry name" value="ThiD2"/>
    <property type="match status" value="1"/>
</dbReference>
<evidence type="ECO:0000259" key="1">
    <source>
        <dbReference type="Pfam" id="PF17792"/>
    </source>
</evidence>
<organism evidence="2 3">
    <name type="scientific">Candidatus Magasanikbacteria bacterium CG10_big_fil_rev_8_21_14_0_10_38_6</name>
    <dbReference type="NCBI Taxonomy" id="1974647"/>
    <lineage>
        <taxon>Bacteria</taxon>
        <taxon>Candidatus Magasanikiibacteriota</taxon>
    </lineage>
</organism>
<evidence type="ECO:0000313" key="3">
    <source>
        <dbReference type="Proteomes" id="UP000228528"/>
    </source>
</evidence>
<evidence type="ECO:0000313" key="2">
    <source>
        <dbReference type="EMBL" id="PIR77685.1"/>
    </source>
</evidence>
<dbReference type="EMBL" id="PFBW01000046">
    <property type="protein sequence ID" value="PIR77685.1"/>
    <property type="molecule type" value="Genomic_DNA"/>
</dbReference>
<protein>
    <recommendedName>
        <fullName evidence="1">ThiD2 domain-containing protein</fullName>
    </recommendedName>
</protein>
<accession>A0A2M6P1T3</accession>
<sequence length="168" mass="19470">MNRDFFVLDSTISRTKESLRVLEDIARFSLSHPYSADEFRQIRHTLFSLEHRIGVGGLISSRSTTVSDEEERNGFFLPNQTLWSLVRVNVARVTESFRVLEEFVRLYHPSIAKDVEDLRYKVYSLEKIVLSQTPQYSLYQYFEEGIVCPMASMVDDLTTCIDKGAKMV</sequence>
<comment type="caution">
    <text evidence="2">The sequence shown here is derived from an EMBL/GenBank/DDBJ whole genome shotgun (WGS) entry which is preliminary data.</text>
</comment>
<feature type="non-terminal residue" evidence="2">
    <location>
        <position position="168"/>
    </location>
</feature>
<dbReference type="InterPro" id="IPR041397">
    <property type="entry name" value="ThiD2"/>
</dbReference>
<dbReference type="Proteomes" id="UP000228528">
    <property type="component" value="Unassembled WGS sequence"/>
</dbReference>
<proteinExistence type="predicted"/>